<keyword evidence="3" id="KW-1185">Reference proteome</keyword>
<dbReference type="Gene3D" id="2.40.50.140">
    <property type="entry name" value="Nucleic acid-binding proteins"/>
    <property type="match status" value="1"/>
</dbReference>
<name>A0A4R3KR13_9SPHI</name>
<evidence type="ECO:0000259" key="1">
    <source>
        <dbReference type="PROSITE" id="PS50126"/>
    </source>
</evidence>
<dbReference type="Gene3D" id="3.30.420.140">
    <property type="entry name" value="YqgF/RNase H-like domain"/>
    <property type="match status" value="1"/>
</dbReference>
<dbReference type="FunFam" id="2.40.50.140:FF:000051">
    <property type="entry name" value="RNA-binding transcriptional accessory protein"/>
    <property type="match status" value="1"/>
</dbReference>
<dbReference type="InterPro" id="IPR023319">
    <property type="entry name" value="Tex-like_HTH_dom_sf"/>
</dbReference>
<organism evidence="2 3">
    <name type="scientific">Anseongella ginsenosidimutans</name>
    <dbReference type="NCBI Taxonomy" id="496056"/>
    <lineage>
        <taxon>Bacteria</taxon>
        <taxon>Pseudomonadati</taxon>
        <taxon>Bacteroidota</taxon>
        <taxon>Sphingobacteriia</taxon>
        <taxon>Sphingobacteriales</taxon>
        <taxon>Sphingobacteriaceae</taxon>
        <taxon>Anseongella</taxon>
    </lineage>
</organism>
<dbReference type="CDD" id="cd05685">
    <property type="entry name" value="S1_Tex"/>
    <property type="match status" value="1"/>
</dbReference>
<dbReference type="Pfam" id="PF16921">
    <property type="entry name" value="Tex_YqgF"/>
    <property type="match status" value="1"/>
</dbReference>
<dbReference type="InterPro" id="IPR010994">
    <property type="entry name" value="RuvA_2-like"/>
</dbReference>
<dbReference type="InterPro" id="IPR041692">
    <property type="entry name" value="HHH_9"/>
</dbReference>
<sequence>MKNQYYGLIAENLSISEKQLLSVARLLEEGGTIPFIARYRKEATGNLDEVKLAAIREKLAYFRDLEKRKETVLKTIDEQGKLSPALKEQIEKCTDQHQLEDLYLPYKPKRKTRAIAALEKGLGPLADIIYLQATVNLDAKAGEFLGETVKTTEEALQGARDIIAERVSEDAGARTAIRNLFSREALLTSAVIKSKAEEAAKYRDYFNFSEPLKQCPSHRVLAIRRGEKEGFLSMDIAVEADKAISRLKKMFVRSANACTPHLEAAVEDAYKRLLKPSIETEFRLLHKNKADEEAIAVFSENLRQLLLAAPLGPRRILAIDPGYRTGCKVVLLDEQGSLLENTTVFPHPPQNERERTIKQLKDLVSRHRTEAIAIGNGTAGKETEKLVRSIDFGTNPRIFLVNESGASIYSASEAAREEFPDKDVTVRGAVSIGRRLMDPLSELVKIDPKSIGVGQYQHDVNQTRLKESLDTVVESCVNLVGVDLNTATKHLLNYVSGLGPKLAANIVQYRQQKGAFTSRKELLKVPLLGDKAFEQCAGFLRILNAAHPLDESAVHPESYPVVEKMAADLGCTVAELITKKELRKKIELRKYLKEGAGELTLKDILKELEKPGRDPREELQDFSFAEGIDSIEDLRPGMVLPGVVTNITKFGAFVDIGIKQDGLVHISHLANRFIKDPAEAVKLQQIVRVKVLEIDQARSRVQLSIKEA</sequence>
<dbReference type="GO" id="GO:0006412">
    <property type="term" value="P:translation"/>
    <property type="evidence" value="ECO:0007669"/>
    <property type="project" value="TreeGrafter"/>
</dbReference>
<evidence type="ECO:0000313" key="2">
    <source>
        <dbReference type="EMBL" id="TCS86523.1"/>
    </source>
</evidence>
<dbReference type="InterPro" id="IPR032639">
    <property type="entry name" value="Tex_YqgF"/>
</dbReference>
<dbReference type="PANTHER" id="PTHR10724">
    <property type="entry name" value="30S RIBOSOMAL PROTEIN S1"/>
    <property type="match status" value="1"/>
</dbReference>
<dbReference type="RefSeq" id="WP_132129535.1">
    <property type="nucleotide sequence ID" value="NZ_CP042432.1"/>
</dbReference>
<dbReference type="SMART" id="SM00732">
    <property type="entry name" value="YqgFc"/>
    <property type="match status" value="1"/>
</dbReference>
<dbReference type="FunFam" id="1.10.10.650:FF:000001">
    <property type="entry name" value="S1 RNA-binding domain 1"/>
    <property type="match status" value="1"/>
</dbReference>
<dbReference type="Gene3D" id="1.10.3500.10">
    <property type="entry name" value="Tex N-terminal region-like"/>
    <property type="match status" value="1"/>
</dbReference>
<dbReference type="PROSITE" id="PS50126">
    <property type="entry name" value="S1"/>
    <property type="match status" value="1"/>
</dbReference>
<dbReference type="GO" id="GO:0005737">
    <property type="term" value="C:cytoplasm"/>
    <property type="evidence" value="ECO:0007669"/>
    <property type="project" value="UniProtKB-ARBA"/>
</dbReference>
<dbReference type="InterPro" id="IPR003029">
    <property type="entry name" value="S1_domain"/>
</dbReference>
<comment type="caution">
    <text evidence="2">The sequence shown here is derived from an EMBL/GenBank/DDBJ whole genome shotgun (WGS) entry which is preliminary data.</text>
</comment>
<dbReference type="Pfam" id="PF17674">
    <property type="entry name" value="HHH_9"/>
    <property type="match status" value="1"/>
</dbReference>
<protein>
    <recommendedName>
        <fullName evidence="1">S1 motif domain-containing protein</fullName>
    </recommendedName>
</protein>
<dbReference type="GO" id="GO:0006139">
    <property type="term" value="P:nucleobase-containing compound metabolic process"/>
    <property type="evidence" value="ECO:0007669"/>
    <property type="project" value="InterPro"/>
</dbReference>
<dbReference type="GO" id="GO:0003735">
    <property type="term" value="F:structural constituent of ribosome"/>
    <property type="evidence" value="ECO:0007669"/>
    <property type="project" value="TreeGrafter"/>
</dbReference>
<dbReference type="InterPro" id="IPR012340">
    <property type="entry name" value="NA-bd_OB-fold"/>
</dbReference>
<dbReference type="Gene3D" id="1.10.150.310">
    <property type="entry name" value="Tex RuvX-like domain-like"/>
    <property type="match status" value="1"/>
</dbReference>
<proteinExistence type="predicted"/>
<gene>
    <name evidence="2" type="ORF">EDD80_10756</name>
</gene>
<reference evidence="2 3" key="1">
    <citation type="submission" date="2019-03" db="EMBL/GenBank/DDBJ databases">
        <title>Genomic Encyclopedia of Type Strains, Phase IV (KMG-IV): sequencing the most valuable type-strain genomes for metagenomic binning, comparative biology and taxonomic classification.</title>
        <authorList>
            <person name="Goeker M."/>
        </authorList>
    </citation>
    <scope>NUCLEOTIDE SEQUENCE [LARGE SCALE GENOMIC DNA]</scope>
    <source>
        <strain evidence="2 3">DSM 21100</strain>
    </source>
</reference>
<dbReference type="OrthoDB" id="9804714at2"/>
<accession>A0A4R3KR13</accession>
<dbReference type="InterPro" id="IPR012337">
    <property type="entry name" value="RNaseH-like_sf"/>
</dbReference>
<dbReference type="FunFam" id="3.30.420.140:FF:000001">
    <property type="entry name" value="RNA-binding transcriptional accessory protein"/>
    <property type="match status" value="1"/>
</dbReference>
<dbReference type="Pfam" id="PF12836">
    <property type="entry name" value="HHH_3"/>
    <property type="match status" value="1"/>
</dbReference>
<dbReference type="SUPFAM" id="SSF53098">
    <property type="entry name" value="Ribonuclease H-like"/>
    <property type="match status" value="1"/>
</dbReference>
<dbReference type="Gene3D" id="1.10.10.650">
    <property type="entry name" value="RuvA domain 2-like"/>
    <property type="match status" value="1"/>
</dbReference>
<dbReference type="InterPro" id="IPR044146">
    <property type="entry name" value="S1_Tex"/>
</dbReference>
<dbReference type="InterPro" id="IPR055179">
    <property type="entry name" value="Tex-like_central_region"/>
</dbReference>
<dbReference type="AlphaFoldDB" id="A0A4R3KR13"/>
<dbReference type="Proteomes" id="UP000295807">
    <property type="component" value="Unassembled WGS sequence"/>
</dbReference>
<dbReference type="SUPFAM" id="SSF158832">
    <property type="entry name" value="Tex N-terminal region-like"/>
    <property type="match status" value="1"/>
</dbReference>
<dbReference type="InterPro" id="IPR037027">
    <property type="entry name" value="YqgF/RNaseH-like_dom_sf"/>
</dbReference>
<dbReference type="Pfam" id="PF00575">
    <property type="entry name" value="S1"/>
    <property type="match status" value="1"/>
</dbReference>
<dbReference type="FunFam" id="1.10.150.310:FF:000001">
    <property type="entry name" value="RNA-binding transcriptional accessory protein"/>
    <property type="match status" value="1"/>
</dbReference>
<dbReference type="SUPFAM" id="SSF47781">
    <property type="entry name" value="RuvA domain 2-like"/>
    <property type="match status" value="2"/>
</dbReference>
<dbReference type="PANTHER" id="PTHR10724:SF10">
    <property type="entry name" value="S1 RNA-BINDING DOMAIN-CONTAINING PROTEIN 1"/>
    <property type="match status" value="1"/>
</dbReference>
<evidence type="ECO:0000313" key="3">
    <source>
        <dbReference type="Proteomes" id="UP000295807"/>
    </source>
</evidence>
<dbReference type="InterPro" id="IPR050437">
    <property type="entry name" value="Ribos_protein_bS1-like"/>
</dbReference>
<feature type="domain" description="S1 motif" evidence="1">
    <location>
        <begin position="637"/>
        <end position="706"/>
    </location>
</feature>
<dbReference type="Pfam" id="PF09371">
    <property type="entry name" value="Tex_N"/>
    <property type="match status" value="1"/>
</dbReference>
<dbReference type="Pfam" id="PF22706">
    <property type="entry name" value="Tex_central_region"/>
    <property type="match status" value="1"/>
</dbReference>
<dbReference type="SUPFAM" id="SSF50249">
    <property type="entry name" value="Nucleic acid-binding proteins"/>
    <property type="match status" value="1"/>
</dbReference>
<dbReference type="InterPro" id="IPR018974">
    <property type="entry name" value="Tex-like_N"/>
</dbReference>
<dbReference type="SMART" id="SM00316">
    <property type="entry name" value="S1"/>
    <property type="match status" value="1"/>
</dbReference>
<dbReference type="EMBL" id="SMAD01000007">
    <property type="protein sequence ID" value="TCS86523.1"/>
    <property type="molecule type" value="Genomic_DNA"/>
</dbReference>
<dbReference type="InterPro" id="IPR006641">
    <property type="entry name" value="YqgF/RNaseH-like_dom"/>
</dbReference>
<dbReference type="InterPro" id="IPR023323">
    <property type="entry name" value="Tex-like_dom_sf"/>
</dbReference>
<dbReference type="GO" id="GO:0003729">
    <property type="term" value="F:mRNA binding"/>
    <property type="evidence" value="ECO:0007669"/>
    <property type="project" value="UniProtKB-ARBA"/>
</dbReference>